<dbReference type="Proteomes" id="UP000274504">
    <property type="component" value="Unassembled WGS sequence"/>
</dbReference>
<keyword evidence="9 11" id="KW-0472">Membrane</keyword>
<evidence type="ECO:0000256" key="11">
    <source>
        <dbReference type="SAM" id="Phobius"/>
    </source>
</evidence>
<feature type="transmembrane region" description="Helical" evidence="11">
    <location>
        <begin position="897"/>
        <end position="916"/>
    </location>
</feature>
<dbReference type="OrthoDB" id="272139at2759"/>
<protein>
    <submittedName>
        <fullName evidence="15">GPI ethanolamine phosphate transferase 2</fullName>
    </submittedName>
</protein>
<feature type="transmembrane region" description="Helical" evidence="11">
    <location>
        <begin position="484"/>
        <end position="505"/>
    </location>
</feature>
<evidence type="ECO:0000313" key="14">
    <source>
        <dbReference type="Proteomes" id="UP000274504"/>
    </source>
</evidence>
<dbReference type="Pfam" id="PF19316">
    <property type="entry name" value="PIGO_PIGG"/>
    <property type="match status" value="1"/>
</dbReference>
<reference evidence="13 14" key="2">
    <citation type="submission" date="2018-11" db="EMBL/GenBank/DDBJ databases">
        <authorList>
            <consortium name="Pathogen Informatics"/>
        </authorList>
    </citation>
    <scope>NUCLEOTIDE SEQUENCE [LARGE SCALE GENOMIC DNA]</scope>
</reference>
<dbReference type="Pfam" id="PF01663">
    <property type="entry name" value="Phosphodiest"/>
    <property type="match status" value="1"/>
</dbReference>
<dbReference type="CDD" id="cd16024">
    <property type="entry name" value="GPI_EPT_2"/>
    <property type="match status" value="1"/>
</dbReference>
<dbReference type="InterPro" id="IPR002591">
    <property type="entry name" value="Phosphodiest/P_Trfase"/>
</dbReference>
<evidence type="ECO:0000256" key="10">
    <source>
        <dbReference type="ARBA" id="ARBA00023180"/>
    </source>
</evidence>
<feature type="transmembrane region" description="Helical" evidence="11">
    <location>
        <begin position="860"/>
        <end position="885"/>
    </location>
</feature>
<dbReference type="AlphaFoldDB" id="A0A158QE16"/>
<keyword evidence="6 11" id="KW-0812">Transmembrane</keyword>
<dbReference type="UniPathway" id="UPA00196"/>
<feature type="transmembrane region" description="Helical" evidence="11">
    <location>
        <begin position="443"/>
        <end position="463"/>
    </location>
</feature>
<evidence type="ECO:0000256" key="8">
    <source>
        <dbReference type="ARBA" id="ARBA00022989"/>
    </source>
</evidence>
<evidence type="ECO:0000256" key="6">
    <source>
        <dbReference type="ARBA" id="ARBA00022692"/>
    </source>
</evidence>
<evidence type="ECO:0000256" key="3">
    <source>
        <dbReference type="ARBA" id="ARBA00005315"/>
    </source>
</evidence>
<evidence type="ECO:0000259" key="12">
    <source>
        <dbReference type="Pfam" id="PF19316"/>
    </source>
</evidence>
<dbReference type="SUPFAM" id="SSF53649">
    <property type="entry name" value="Alkaline phosphatase-like"/>
    <property type="match status" value="1"/>
</dbReference>
<dbReference type="PANTHER" id="PTHR23072:SF0">
    <property type="entry name" value="GPI ETHANOLAMINE PHOSPHATE TRANSFERASE 2"/>
    <property type="match status" value="1"/>
</dbReference>
<accession>A0A158QE16</accession>
<gene>
    <name evidence="13" type="ORF">HDID_LOCUS4210</name>
</gene>
<keyword evidence="4" id="KW-0337">GPI-anchor biosynthesis</keyword>
<keyword evidence="10" id="KW-0325">Glycoprotein</keyword>
<dbReference type="GO" id="GO:0006506">
    <property type="term" value="P:GPI anchor biosynthetic process"/>
    <property type="evidence" value="ECO:0007669"/>
    <property type="project" value="UniProtKB-UniPathway"/>
</dbReference>
<keyword evidence="7" id="KW-0256">Endoplasmic reticulum</keyword>
<feature type="transmembrane region" description="Helical" evidence="11">
    <location>
        <begin position="676"/>
        <end position="692"/>
    </location>
</feature>
<proteinExistence type="inferred from homology"/>
<feature type="transmembrane region" description="Helical" evidence="11">
    <location>
        <begin position="773"/>
        <end position="793"/>
    </location>
</feature>
<keyword evidence="8 11" id="KW-1133">Transmembrane helix</keyword>
<comment type="subcellular location">
    <subcellularLocation>
        <location evidence="1">Endoplasmic reticulum membrane</location>
        <topology evidence="1">Multi-pass membrane protein</topology>
    </subcellularLocation>
</comment>
<dbReference type="PANTHER" id="PTHR23072">
    <property type="entry name" value="PHOSPHATIDYLINOSITOL GLYCAN-RELATED"/>
    <property type="match status" value="1"/>
</dbReference>
<evidence type="ECO:0000256" key="4">
    <source>
        <dbReference type="ARBA" id="ARBA00022502"/>
    </source>
</evidence>
<feature type="transmembrane region" description="Helical" evidence="11">
    <location>
        <begin position="813"/>
        <end position="839"/>
    </location>
</feature>
<dbReference type="InterPro" id="IPR037674">
    <property type="entry name" value="PIG-G_N"/>
</dbReference>
<dbReference type="GO" id="GO:0005789">
    <property type="term" value="C:endoplasmic reticulum membrane"/>
    <property type="evidence" value="ECO:0007669"/>
    <property type="project" value="UniProtKB-SubCell"/>
</dbReference>
<evidence type="ECO:0000313" key="13">
    <source>
        <dbReference type="EMBL" id="VDL45642.1"/>
    </source>
</evidence>
<evidence type="ECO:0000256" key="1">
    <source>
        <dbReference type="ARBA" id="ARBA00004477"/>
    </source>
</evidence>
<evidence type="ECO:0000256" key="5">
    <source>
        <dbReference type="ARBA" id="ARBA00022679"/>
    </source>
</evidence>
<feature type="transmembrane region" description="Helical" evidence="11">
    <location>
        <begin position="517"/>
        <end position="534"/>
    </location>
</feature>
<feature type="transmembrane region" description="Helical" evidence="11">
    <location>
        <begin position="7"/>
        <end position="26"/>
    </location>
</feature>
<dbReference type="STRING" id="6216.A0A158QE16"/>
<sequence length="917" mass="102587">MTGSISILIRYGFFILLLYFCITNLFSNSANIPTTYRCKLQLLTSSINLATGPSKNSKISNVVLMVVDALRADMISSKEFSDNWPNLHNIMKENMVQCFASSLTAPSVTSPRIKAIATGGVPEFIDILYNLDDSGLKKPSWVQLMAKHDRRLEIYGDNTWIRLFPGAFKRSDGTTSFFVNDFYEVDENVTRHLDNRLEACNDWDLMILHYLGLDHIGHVQGPHGDAMPSKIREMDLVLQKVVSGLKAKSKDWMIVLTGDHGMSDQGSHGGSSYPELTTTMLLISPKFKSQRDSACEIDGGVFRIRSDQTDIATTLGLLFGVGIPAGSIGVPPIQVIQTFWPEPLERYQVLLDLLEHLRSLMKCTDANCETEYLATDDLINLNALHTDIEVLVRICSADIPIPHPTCAQMSIDKEKVTSRVLNLVSAFQKRTLLHTNRRTNVNLVGFLCLFLGAIAVSFLAPGIMNIFNRKEHLTLKPGHRPRTLAYTLLAGFSVVCLFLHLLSLLSSSLIEEEHQTWYFLATTNLFALILILVLNVREGESTSSGIGNVFCVLCVLCLDRFLLKLLNQTGDKWINEPDLTDFLEAFPVVMWIALAFTWVAIVLTRALLASSHGIFFGLHFRTILSLSLVVLTQLIYRIAVHSSESNRVHSSAILVSSTTPSFIICRWSSTLVPARLAYIALAVDFAVCLWYCKRRFAWSKDSSNPYILIGFDVSMWTLPSPVHCLALLSCLLGRPTSILLWGGVMVKEILLARVFHTEFGVLGASGSVARSKLTYFITVLYWMEGWVTFFQQGNANKFSTVDMASGYVGLSEHSHILSTLLVMIYTYSGPLFWFLSLHFRFFLLNCGSEIEARRLHVRNCLINFTLGFLTIGTTVSAVICLLMHSHLFIWSVFAPKLFFMAAYCCAIIPALIFVLMC</sequence>
<name>A0A158QE16_HYMDI</name>
<feature type="transmembrane region" description="Helical" evidence="11">
    <location>
        <begin position="620"/>
        <end position="639"/>
    </location>
</feature>
<dbReference type="InterPro" id="IPR039527">
    <property type="entry name" value="PIGG/GPI7"/>
</dbReference>
<reference evidence="15" key="1">
    <citation type="submission" date="2016-04" db="UniProtKB">
        <authorList>
            <consortium name="WormBaseParasite"/>
        </authorList>
    </citation>
    <scope>IDENTIFICATION</scope>
</reference>
<comment type="pathway">
    <text evidence="2">Glycolipid biosynthesis; glycosylphosphatidylinositol-anchor biosynthesis.</text>
</comment>
<comment type="similarity">
    <text evidence="3">Belongs to the PIGG/PIGN/PIGO family. PIGG subfamily.</text>
</comment>
<dbReference type="InterPro" id="IPR017850">
    <property type="entry name" value="Alkaline_phosphatase_core_sf"/>
</dbReference>
<organism evidence="15">
    <name type="scientific">Hymenolepis diminuta</name>
    <name type="common">Rat tapeworm</name>
    <dbReference type="NCBI Taxonomy" id="6216"/>
    <lineage>
        <taxon>Eukaryota</taxon>
        <taxon>Metazoa</taxon>
        <taxon>Spiralia</taxon>
        <taxon>Lophotrochozoa</taxon>
        <taxon>Platyhelminthes</taxon>
        <taxon>Cestoda</taxon>
        <taxon>Eucestoda</taxon>
        <taxon>Cyclophyllidea</taxon>
        <taxon>Hymenolepididae</taxon>
        <taxon>Hymenolepis</taxon>
    </lineage>
</organism>
<dbReference type="GO" id="GO:0051267">
    <property type="term" value="F:CP2 mannose-ethanolamine phosphotransferase activity"/>
    <property type="evidence" value="ECO:0007669"/>
    <property type="project" value="TreeGrafter"/>
</dbReference>
<dbReference type="WBParaSite" id="HDID_0000421201-mRNA-1">
    <property type="protein sequence ID" value="HDID_0000421201-mRNA-1"/>
    <property type="gene ID" value="HDID_0000421201"/>
</dbReference>
<feature type="transmembrane region" description="Helical" evidence="11">
    <location>
        <begin position="546"/>
        <end position="566"/>
    </location>
</feature>
<evidence type="ECO:0000256" key="7">
    <source>
        <dbReference type="ARBA" id="ARBA00022824"/>
    </source>
</evidence>
<dbReference type="Gene3D" id="3.40.720.10">
    <property type="entry name" value="Alkaline Phosphatase, subunit A"/>
    <property type="match status" value="1"/>
</dbReference>
<dbReference type="EMBL" id="UYSG01001522">
    <property type="protein sequence ID" value="VDL45642.1"/>
    <property type="molecule type" value="Genomic_DNA"/>
</dbReference>
<evidence type="ECO:0000256" key="9">
    <source>
        <dbReference type="ARBA" id="ARBA00023136"/>
    </source>
</evidence>
<dbReference type="InterPro" id="IPR045687">
    <property type="entry name" value="PIGG/GPI7_C"/>
</dbReference>
<feature type="domain" description="GPI ethanolamine phosphate transferase 2 C-terminal" evidence="12">
    <location>
        <begin position="493"/>
        <end position="905"/>
    </location>
</feature>
<evidence type="ECO:0000256" key="2">
    <source>
        <dbReference type="ARBA" id="ARBA00004687"/>
    </source>
</evidence>
<keyword evidence="5" id="KW-0808">Transferase</keyword>
<feature type="transmembrane region" description="Helical" evidence="11">
    <location>
        <begin position="586"/>
        <end position="608"/>
    </location>
</feature>
<evidence type="ECO:0000313" key="15">
    <source>
        <dbReference type="WBParaSite" id="HDID_0000421201-mRNA-1"/>
    </source>
</evidence>